<dbReference type="AlphaFoldDB" id="A0A7S3TR87"/>
<dbReference type="Gene3D" id="1.20.5.340">
    <property type="match status" value="1"/>
</dbReference>
<evidence type="ECO:0000313" key="4">
    <source>
        <dbReference type="EMBL" id="CAE0590238.1"/>
    </source>
</evidence>
<accession>A0A7S3TR87</accession>
<evidence type="ECO:0000256" key="3">
    <source>
        <dbReference type="SAM" id="SignalP"/>
    </source>
</evidence>
<feature type="coiled-coil region" evidence="1">
    <location>
        <begin position="643"/>
        <end position="709"/>
    </location>
</feature>
<keyword evidence="3" id="KW-0732">Signal</keyword>
<gene>
    <name evidence="4" type="ORF">SACU0126_LOCUS28743</name>
</gene>
<sequence length="718" mass="78174">MRGGRGSTPPVLLALLVAGAGAAGGRVTPVAKVTELLEKLKSQVVSEGHTEAVQYDKYSCFCKEQADNKQYAIEKSTEKIEALTAEIDKLAGEITTLDGEIGGLSTKITNLGATIVSLEGARATEHDTYKVNEADASKAISQIQGALEALKASKGKMAGKTDMEIALPQIRAVAVLAMSTAASSNSALTDAQWKILGDLASKKQPGKSYEYEYHSNDIIALLEKLHTQFQQTKLELDQDEFDANSAFEKERLALQNLKKFAEKEKAEKEAVREAKTEKKEAAEEDRTQETNEKNADISFRDVLAADCESKAGLWDQRSLTRANELQAIGEAIHALESGVAPNWQANRKLVGLQKKAQVVSAAPRGHWVYVEDQSPAHAKADKVPSFLQLRGSRHGDAAQQTAKAQAFLLQAAKKLNSPVLSAMALKVQTSEDHFVKVRSIIKDLVQRLEDQAQAEATQKSYCDVQMAAATNKRDSSKELEEAKVAAITSEEADKKILEGEIAVLSKEIAELKKALLEATELRQEEKADNTKVINDAGAGKEAVEYALQVLKAFYEGAAFVQYVPPNSDRAGKTVGDYAPEVFDSEYKGSQDASKGILGMLEVILSDFDRTDQTVTDEEEAADQQFTAFETANLQDTDTKEKAVSAKRGEIKDIEDDLVTLTDEKAAAVKAYEGALAELASLHSMCVQGEETHEERAAKRKKEIEALKEAHGILENWQA</sequence>
<evidence type="ECO:0000256" key="2">
    <source>
        <dbReference type="SAM" id="MobiDB-lite"/>
    </source>
</evidence>
<feature type="region of interest" description="Disordered" evidence="2">
    <location>
        <begin position="265"/>
        <end position="293"/>
    </location>
</feature>
<feature type="signal peptide" evidence="3">
    <location>
        <begin position="1"/>
        <end position="24"/>
    </location>
</feature>
<proteinExistence type="predicted"/>
<name>A0A7S3TR87_9SPIT</name>
<protein>
    <submittedName>
        <fullName evidence="4">Uncharacterized protein</fullName>
    </submittedName>
</protein>
<reference evidence="4" key="1">
    <citation type="submission" date="2021-01" db="EMBL/GenBank/DDBJ databases">
        <authorList>
            <person name="Corre E."/>
            <person name="Pelletier E."/>
            <person name="Niang G."/>
            <person name="Scheremetjew M."/>
            <person name="Finn R."/>
            <person name="Kale V."/>
            <person name="Holt S."/>
            <person name="Cochrane G."/>
            <person name="Meng A."/>
            <person name="Brown T."/>
            <person name="Cohen L."/>
        </authorList>
    </citation>
    <scope>NUCLEOTIDE SEQUENCE</scope>
    <source>
        <strain evidence="4">SPMC142</strain>
    </source>
</reference>
<organism evidence="4">
    <name type="scientific">Strombidinopsis acuminata</name>
    <dbReference type="NCBI Taxonomy" id="141414"/>
    <lineage>
        <taxon>Eukaryota</taxon>
        <taxon>Sar</taxon>
        <taxon>Alveolata</taxon>
        <taxon>Ciliophora</taxon>
        <taxon>Intramacronucleata</taxon>
        <taxon>Spirotrichea</taxon>
        <taxon>Choreotrichia</taxon>
        <taxon>Choreotrichida</taxon>
        <taxon>Strombidinopsidae</taxon>
        <taxon>Strombidinopsis</taxon>
    </lineage>
</organism>
<feature type="coiled-coil region" evidence="1">
    <location>
        <begin position="66"/>
        <end position="100"/>
    </location>
</feature>
<evidence type="ECO:0000256" key="1">
    <source>
        <dbReference type="SAM" id="Coils"/>
    </source>
</evidence>
<dbReference type="EMBL" id="HBIQ01090066">
    <property type="protein sequence ID" value="CAE0590238.1"/>
    <property type="molecule type" value="Transcribed_RNA"/>
</dbReference>
<keyword evidence="1" id="KW-0175">Coiled coil</keyword>
<feature type="chain" id="PRO_5031068583" evidence="3">
    <location>
        <begin position="25"/>
        <end position="718"/>
    </location>
</feature>
<feature type="coiled-coil region" evidence="1">
    <location>
        <begin position="487"/>
        <end position="528"/>
    </location>
</feature>